<dbReference type="EMBL" id="FUWY01000001">
    <property type="protein sequence ID" value="SJZ37298.1"/>
    <property type="molecule type" value="Genomic_DNA"/>
</dbReference>
<evidence type="ECO:0000256" key="3">
    <source>
        <dbReference type="ARBA" id="ARBA00022692"/>
    </source>
</evidence>
<dbReference type="Pfam" id="PF01895">
    <property type="entry name" value="PhoU"/>
    <property type="match status" value="2"/>
</dbReference>
<evidence type="ECO:0000313" key="8">
    <source>
        <dbReference type="EMBL" id="SJZ37298.1"/>
    </source>
</evidence>
<evidence type="ECO:0000256" key="6">
    <source>
        <dbReference type="SAM" id="Phobius"/>
    </source>
</evidence>
<sequence length="543" mass="59939">MNISWDAILGGFGLFIFGIKFMGDGLKSLAGDKLREYIDKYTTKPIMAVLIGTLITVVIQSSSATTAITIGLVRAGLMKLEQAAGIVMGANIGTTITAFIIGLKVEKFALFFVFAGAIVLCFGSRKKLHYLGEVILGFGLLFYGLRIMGDALKALKDIPQFIEFAQLAGEQPILALLASTIMTGLIQSSSAVIGVVQKIYEAGGMPLMAAIAFVFGSNIGTTITGIFAAIGGSLAAKRTAGIHTLFNVVGTLLGMLLLVPYVQIVIYLTGMFNLSPMMQIAVAHIIFNLVTTLLFFPFLKQMCALIRKIIPGNEPEKLDVNIDGLSDVLPHTLPSTALNVVKEVIVKMNAVVERNVKDSQKYLMNPKANAEDKEHIMQAEGLINSLDKKIVDYLLLISKADMTESDFVEYNLDLQVVKNLERIGDITVNLTEFYEMVKEDKSNFTKEAIGELNSMYELFYHMVNSSIDIYLTKDYARYEALMEDENYMDLLEYESRQRHFERMRDGKCSSMISGSVYCDILSNMERMADHCCNIAKAVFVDKK</sequence>
<protein>
    <submittedName>
        <fullName evidence="8">Phosphate:Na+ symporter</fullName>
    </submittedName>
</protein>
<evidence type="ECO:0000256" key="5">
    <source>
        <dbReference type="ARBA" id="ARBA00023136"/>
    </source>
</evidence>
<name>A0A1T4K4C6_9FIRM</name>
<evidence type="ECO:0000313" key="9">
    <source>
        <dbReference type="Proteomes" id="UP000243297"/>
    </source>
</evidence>
<dbReference type="InterPro" id="IPR038078">
    <property type="entry name" value="PhoU-like_sf"/>
</dbReference>
<dbReference type="PANTHER" id="PTHR10010">
    <property type="entry name" value="SOLUTE CARRIER FAMILY 34 SODIUM PHOSPHATE , MEMBER 2-RELATED"/>
    <property type="match status" value="1"/>
</dbReference>
<dbReference type="InterPro" id="IPR026022">
    <property type="entry name" value="PhoU_dom"/>
</dbReference>
<keyword evidence="3 6" id="KW-0812">Transmembrane</keyword>
<reference evidence="9" key="1">
    <citation type="submission" date="2017-02" db="EMBL/GenBank/DDBJ databases">
        <authorList>
            <person name="Varghese N."/>
            <person name="Submissions S."/>
        </authorList>
    </citation>
    <scope>NUCLEOTIDE SEQUENCE [LARGE SCALE GENOMIC DNA]</scope>
    <source>
        <strain evidence="9">ATCC 25662</strain>
    </source>
</reference>
<evidence type="ECO:0000256" key="2">
    <source>
        <dbReference type="ARBA" id="ARBA00022475"/>
    </source>
</evidence>
<dbReference type="GO" id="GO:0044341">
    <property type="term" value="P:sodium-dependent phosphate transport"/>
    <property type="evidence" value="ECO:0007669"/>
    <property type="project" value="InterPro"/>
</dbReference>
<organism evidence="8 9">
    <name type="scientific">Anaerorhabdus furcosa</name>
    <dbReference type="NCBI Taxonomy" id="118967"/>
    <lineage>
        <taxon>Bacteria</taxon>
        <taxon>Bacillati</taxon>
        <taxon>Bacillota</taxon>
        <taxon>Erysipelotrichia</taxon>
        <taxon>Erysipelotrichales</taxon>
        <taxon>Erysipelotrichaceae</taxon>
        <taxon>Anaerorhabdus</taxon>
    </lineage>
</organism>
<feature type="domain" description="PhoU" evidence="7">
    <location>
        <begin position="345"/>
        <end position="432"/>
    </location>
</feature>
<dbReference type="GO" id="GO:0005436">
    <property type="term" value="F:sodium:phosphate symporter activity"/>
    <property type="evidence" value="ECO:0007669"/>
    <property type="project" value="InterPro"/>
</dbReference>
<feature type="transmembrane region" description="Helical" evidence="6">
    <location>
        <begin position="46"/>
        <end position="71"/>
    </location>
</feature>
<feature type="transmembrane region" description="Helical" evidence="6">
    <location>
        <begin position="242"/>
        <end position="268"/>
    </location>
</feature>
<accession>A0A1T4K4C6</accession>
<evidence type="ECO:0000256" key="4">
    <source>
        <dbReference type="ARBA" id="ARBA00022989"/>
    </source>
</evidence>
<gene>
    <name evidence="8" type="ORF">SAMN02745191_0302</name>
</gene>
<dbReference type="SUPFAM" id="SSF109755">
    <property type="entry name" value="PhoU-like"/>
    <property type="match status" value="1"/>
</dbReference>
<feature type="transmembrane region" description="Helical" evidence="6">
    <location>
        <begin position="130"/>
        <end position="149"/>
    </location>
</feature>
<feature type="domain" description="PhoU" evidence="7">
    <location>
        <begin position="453"/>
        <end position="538"/>
    </location>
</feature>
<dbReference type="OrthoDB" id="9763003at2"/>
<dbReference type="Pfam" id="PF02690">
    <property type="entry name" value="Na_Pi_cotrans"/>
    <property type="match status" value="2"/>
</dbReference>
<dbReference type="PANTHER" id="PTHR10010:SF46">
    <property type="entry name" value="SODIUM-DEPENDENT PHOSPHATE TRANSPORT PROTEIN 2B"/>
    <property type="match status" value="1"/>
</dbReference>
<dbReference type="STRING" id="118967.SAMN02745191_0302"/>
<dbReference type="NCBIfam" id="NF037997">
    <property type="entry name" value="Na_Pi_symport"/>
    <property type="match status" value="1"/>
</dbReference>
<dbReference type="GO" id="GO:0005886">
    <property type="term" value="C:plasma membrane"/>
    <property type="evidence" value="ECO:0007669"/>
    <property type="project" value="UniProtKB-SubCell"/>
</dbReference>
<dbReference type="AlphaFoldDB" id="A0A1T4K4C6"/>
<keyword evidence="9" id="KW-1185">Reference proteome</keyword>
<feature type="transmembrane region" description="Helical" evidence="6">
    <location>
        <begin position="108"/>
        <end position="123"/>
    </location>
</feature>
<keyword evidence="4 6" id="KW-1133">Transmembrane helix</keyword>
<keyword evidence="2" id="KW-1003">Cell membrane</keyword>
<dbReference type="NCBIfam" id="TIGR00704">
    <property type="entry name" value="NaPi_cotrn_rel"/>
    <property type="match status" value="1"/>
</dbReference>
<dbReference type="Gene3D" id="1.20.58.220">
    <property type="entry name" value="Phosphate transport system protein phou homolog 2, domain 2"/>
    <property type="match status" value="1"/>
</dbReference>
<feature type="transmembrane region" description="Helical" evidence="6">
    <location>
        <begin position="280"/>
        <end position="299"/>
    </location>
</feature>
<proteinExistence type="predicted"/>
<keyword evidence="5 6" id="KW-0472">Membrane</keyword>
<feature type="transmembrane region" description="Helical" evidence="6">
    <location>
        <begin position="207"/>
        <end position="230"/>
    </location>
</feature>
<dbReference type="InterPro" id="IPR004633">
    <property type="entry name" value="NaPi_cotrn-rel/YqeW-like"/>
</dbReference>
<feature type="transmembrane region" description="Helical" evidence="6">
    <location>
        <begin position="7"/>
        <end position="26"/>
    </location>
</feature>
<comment type="subcellular location">
    <subcellularLocation>
        <location evidence="1">Cell membrane</location>
        <topology evidence="1">Multi-pass membrane protein</topology>
    </subcellularLocation>
</comment>
<evidence type="ECO:0000259" key="7">
    <source>
        <dbReference type="Pfam" id="PF01895"/>
    </source>
</evidence>
<feature type="transmembrane region" description="Helical" evidence="6">
    <location>
        <begin position="173"/>
        <end position="195"/>
    </location>
</feature>
<dbReference type="RefSeq" id="WP_078710749.1">
    <property type="nucleotide sequence ID" value="NZ_FUWY01000001.1"/>
</dbReference>
<evidence type="ECO:0000256" key="1">
    <source>
        <dbReference type="ARBA" id="ARBA00004651"/>
    </source>
</evidence>
<feature type="transmembrane region" description="Helical" evidence="6">
    <location>
        <begin position="83"/>
        <end position="102"/>
    </location>
</feature>
<dbReference type="Proteomes" id="UP000243297">
    <property type="component" value="Unassembled WGS sequence"/>
</dbReference>
<dbReference type="InterPro" id="IPR003841">
    <property type="entry name" value="Na/Pi_transpt"/>
</dbReference>